<evidence type="ECO:0000313" key="2">
    <source>
        <dbReference type="EMBL" id="CAH0555894.1"/>
    </source>
</evidence>
<dbReference type="OrthoDB" id="6512861at2759"/>
<evidence type="ECO:0000256" key="1">
    <source>
        <dbReference type="SAM" id="SignalP"/>
    </source>
</evidence>
<gene>
    <name evidence="2" type="ORF">MELIAE_LOCUS7147</name>
</gene>
<accession>A0A9P0FIP6</accession>
<sequence length="292" mass="32714">MDKLSNFVLILVIGLALAQNLNEIDGDDLKEKLGEQFPELKNFNQSLLPKPEDVEKKFKEKCEQNGADPSIVDNWKENHESLKSCMEKYVNVTILQEELEEAKKTGAMDEVFGRYCGKYGDIHQCFADVTGDVRKCLNHKEAGAFNITLTAIGELKEFLCYKDGDRMAMFVAEGGPECIEEQKNGIQNCMNATLGTRIPTDLSIENMPSFLFTDNDCSDFDTIRTCINVELEKCKTNTPANLMDAFFKFLKKHTPCKNVPTNKMKAALKDSATTGAVSTFAVLVSFIVVRLF</sequence>
<dbReference type="InterPro" id="IPR009832">
    <property type="entry name" value="DUF1397"/>
</dbReference>
<keyword evidence="1" id="KW-0732">Signal</keyword>
<dbReference type="Pfam" id="PF07165">
    <property type="entry name" value="DUF1397"/>
    <property type="match status" value="1"/>
</dbReference>
<feature type="chain" id="PRO_5040394160" evidence="1">
    <location>
        <begin position="19"/>
        <end position="292"/>
    </location>
</feature>
<dbReference type="AlphaFoldDB" id="A0A9P0FIP6"/>
<proteinExistence type="predicted"/>
<dbReference type="PANTHER" id="PTHR20997:SF2">
    <property type="entry name" value="EG:BACR42I17.2 PROTEIN-RELATED"/>
    <property type="match status" value="1"/>
</dbReference>
<evidence type="ECO:0000313" key="3">
    <source>
        <dbReference type="Proteomes" id="UP001154078"/>
    </source>
</evidence>
<feature type="signal peptide" evidence="1">
    <location>
        <begin position="1"/>
        <end position="18"/>
    </location>
</feature>
<organism evidence="2 3">
    <name type="scientific">Brassicogethes aeneus</name>
    <name type="common">Rape pollen beetle</name>
    <name type="synonym">Meligethes aeneus</name>
    <dbReference type="NCBI Taxonomy" id="1431903"/>
    <lineage>
        <taxon>Eukaryota</taxon>
        <taxon>Metazoa</taxon>
        <taxon>Ecdysozoa</taxon>
        <taxon>Arthropoda</taxon>
        <taxon>Hexapoda</taxon>
        <taxon>Insecta</taxon>
        <taxon>Pterygota</taxon>
        <taxon>Neoptera</taxon>
        <taxon>Endopterygota</taxon>
        <taxon>Coleoptera</taxon>
        <taxon>Polyphaga</taxon>
        <taxon>Cucujiformia</taxon>
        <taxon>Nitidulidae</taxon>
        <taxon>Meligethinae</taxon>
        <taxon>Brassicogethes</taxon>
    </lineage>
</organism>
<reference evidence="2" key="1">
    <citation type="submission" date="2021-12" db="EMBL/GenBank/DDBJ databases">
        <authorList>
            <person name="King R."/>
        </authorList>
    </citation>
    <scope>NUCLEOTIDE SEQUENCE</scope>
</reference>
<name>A0A9P0FIP6_BRAAE</name>
<dbReference type="Proteomes" id="UP001154078">
    <property type="component" value="Chromosome 4"/>
</dbReference>
<dbReference type="PANTHER" id="PTHR20997">
    <property type="entry name" value="EG:BACR42I17.2 PROTEIN-RELATED"/>
    <property type="match status" value="1"/>
</dbReference>
<protein>
    <submittedName>
        <fullName evidence="2">Uncharacterized protein</fullName>
    </submittedName>
</protein>
<dbReference type="EMBL" id="OV121135">
    <property type="protein sequence ID" value="CAH0555894.1"/>
    <property type="molecule type" value="Genomic_DNA"/>
</dbReference>
<keyword evidence="3" id="KW-1185">Reference proteome</keyword>